<reference evidence="1" key="1">
    <citation type="journal article" date="2002" name="Science">
        <title>The genome sequence of the malaria mosquito Anopheles gambiae.</title>
        <authorList>
            <person name="Holt R.A."/>
            <person name="Subramanian G.M."/>
            <person name="Halpern A."/>
            <person name="Sutton G.G."/>
            <person name="Charlab R."/>
            <person name="Nusskern D.R."/>
            <person name="Wincker P."/>
            <person name="Clark A.G."/>
            <person name="Ribeiro J.M."/>
            <person name="Wides R."/>
            <person name="Salzberg S.L."/>
            <person name="Loftus B."/>
            <person name="Yandell M."/>
            <person name="Majoros W.H."/>
            <person name="Rusch D.B."/>
            <person name="Lai Z."/>
            <person name="Kraft C.L."/>
            <person name="Abril J.F."/>
            <person name="Anthouard V."/>
            <person name="Arensburger P."/>
            <person name="Atkinson P.W."/>
            <person name="Baden H."/>
            <person name="de Berardinis V."/>
            <person name="Baldwin D."/>
            <person name="Benes V."/>
            <person name="Biedler J."/>
            <person name="Blass C."/>
            <person name="Bolanos R."/>
            <person name="Boscus D."/>
            <person name="Barnstead M."/>
            <person name="Cai S."/>
            <person name="Center A."/>
            <person name="Chaturverdi K."/>
            <person name="Christophides G.K."/>
            <person name="Chrystal M.A."/>
            <person name="Clamp M."/>
            <person name="Cravchik A."/>
            <person name="Curwen V."/>
            <person name="Dana A."/>
            <person name="Delcher A."/>
            <person name="Dew I."/>
            <person name="Evans C.A."/>
            <person name="Flanigan M."/>
            <person name="Grundschober-Freimoser A."/>
            <person name="Friedli L."/>
            <person name="Gu Z."/>
            <person name="Guan P."/>
            <person name="Guigo R."/>
            <person name="Hillenmeyer M.E."/>
            <person name="Hladun S.L."/>
            <person name="Hogan J.R."/>
            <person name="Hong Y.S."/>
            <person name="Hoover J."/>
            <person name="Jaillon O."/>
            <person name="Ke Z."/>
            <person name="Kodira C."/>
            <person name="Kokoza E."/>
            <person name="Koutsos A."/>
            <person name="Letunic I."/>
            <person name="Levitsky A."/>
            <person name="Liang Y."/>
            <person name="Lin J.J."/>
            <person name="Lobo N.F."/>
            <person name="Lopez J.R."/>
            <person name="Malek J.A."/>
            <person name="McIntosh T.C."/>
            <person name="Meister S."/>
            <person name="Miller J."/>
            <person name="Mobarry C."/>
            <person name="Mongin E."/>
            <person name="Murphy S.D."/>
            <person name="O'Brochta D.A."/>
            <person name="Pfannkoch C."/>
            <person name="Qi R."/>
            <person name="Regier M.A."/>
            <person name="Remington K."/>
            <person name="Shao H."/>
            <person name="Sharakhova M.V."/>
            <person name="Sitter C.D."/>
            <person name="Shetty J."/>
            <person name="Smith T.J."/>
            <person name="Strong R."/>
            <person name="Sun J."/>
            <person name="Thomasova D."/>
            <person name="Ton L.Q."/>
            <person name="Topalis P."/>
            <person name="Tu Z."/>
            <person name="Unger M.F."/>
            <person name="Walenz B."/>
            <person name="Wang A."/>
            <person name="Wang J."/>
            <person name="Wang M."/>
            <person name="Wang X."/>
            <person name="Woodford K.J."/>
            <person name="Wortman J.R."/>
            <person name="Wu M."/>
            <person name="Yao A."/>
            <person name="Zdobnov E.M."/>
            <person name="Zhang H."/>
            <person name="Zhao Q."/>
            <person name="Zhao S."/>
            <person name="Zhu S.C."/>
            <person name="Zhimulev I."/>
            <person name="Coluzzi M."/>
            <person name="della Torre A."/>
            <person name="Roth C.W."/>
            <person name="Louis C."/>
            <person name="Kalush F."/>
            <person name="Mural R.J."/>
            <person name="Myers E.W."/>
            <person name="Adams M.D."/>
            <person name="Smith H.O."/>
            <person name="Broder S."/>
            <person name="Gardner M.J."/>
            <person name="Fraser C.M."/>
            <person name="Birney E."/>
            <person name="Bork P."/>
            <person name="Brey P.T."/>
            <person name="Venter J.C."/>
            <person name="Weissenbach J."/>
            <person name="Kafatos F.C."/>
            <person name="Collins F.H."/>
            <person name="Hoffman S.L."/>
        </authorList>
    </citation>
    <scope>NUCLEOTIDE SEQUENCE [LARGE SCALE GENOMIC DNA]</scope>
    <source>
        <strain evidence="1">PEST</strain>
    </source>
</reference>
<reference evidence="1" key="2">
    <citation type="submission" date="2002-03" db="EMBL/GenBank/DDBJ databases">
        <authorList>
            <consortium name="The Anopheles Genome Sequencing Consortium"/>
        </authorList>
    </citation>
    <scope>NUCLEOTIDE SEQUENCE</scope>
    <source>
        <strain evidence="1">PEST</strain>
    </source>
</reference>
<reference evidence="1" key="3">
    <citation type="journal article" date="2004" name="Trends Parasitol.">
        <title>The Anopheles gambiae genome: an update.</title>
        <authorList>
            <person name="Mongin E."/>
            <person name="Louis C."/>
            <person name="Holt R.A."/>
            <person name="Birney E."/>
            <person name="Collins F.H."/>
        </authorList>
    </citation>
    <scope>NUCLEOTIDE SEQUENCE</scope>
    <source>
        <strain evidence="1">PEST</strain>
    </source>
</reference>
<proteinExistence type="predicted"/>
<dbReference type="EMBL" id="AAAB01008964">
    <property type="protein sequence ID" value="EAL39545.1"/>
    <property type="molecule type" value="Genomic_DNA"/>
</dbReference>
<comment type="caution">
    <text evidence="1">The sequence shown here is derived from an EMBL/GenBank/DDBJ whole genome shotgun (WGS) entry which is preliminary data.</text>
</comment>
<evidence type="ECO:0000313" key="1">
    <source>
        <dbReference type="EMBL" id="EAL39545.1"/>
    </source>
</evidence>
<protein>
    <submittedName>
        <fullName evidence="1">AGAP008517-PA</fullName>
    </submittedName>
</protein>
<dbReference type="PaxDb" id="7165-AGAP008517-PA"/>
<dbReference type="HOGENOM" id="CLU_2783092_0_0_1"/>
<reference evidence="1" key="4">
    <citation type="journal article" date="2007" name="Genome Biol.">
        <title>Update of the Anopheles gambiae PEST genome assembly.</title>
        <authorList>
            <person name="Sharakhova M.V."/>
            <person name="Hammond M.P."/>
            <person name="Lobo N.F."/>
            <person name="Krzywinski J."/>
            <person name="Unger M.F."/>
            <person name="Hillenmeyer M.E."/>
            <person name="Bruggner R.V."/>
            <person name="Birney E."/>
            <person name="Collins F.H."/>
        </authorList>
    </citation>
    <scope>NUCLEOTIDE SEQUENCE</scope>
    <source>
        <strain evidence="1">PEST</strain>
    </source>
</reference>
<feature type="non-terminal residue" evidence="1">
    <location>
        <position position="1"/>
    </location>
</feature>
<accession>Q5TQ79</accession>
<reference evidence="1" key="5">
    <citation type="submission" date="2011-05" db="EMBL/GenBank/DDBJ databases">
        <authorList>
            <consortium name="VectorBase"/>
        </authorList>
    </citation>
    <scope>NUCLEOTIDE SEQUENCE</scope>
    <source>
        <strain evidence="1">PEST</strain>
    </source>
</reference>
<name>Q5TQ79_ANOGA</name>
<sequence length="69" mass="7529">AEDIPCVRACARREDGSTGVVAEVGFPCVSKKRSKKIVKNNIQHISHRAPHRRGTELRKTGAVCVCVCV</sequence>
<gene>
    <name evidence="1" type="ORF">AgaP_AGAP008517</name>
</gene>
<organism evidence="1">
    <name type="scientific">Anopheles gambiae</name>
    <name type="common">African malaria mosquito</name>
    <dbReference type="NCBI Taxonomy" id="7165"/>
    <lineage>
        <taxon>Eukaryota</taxon>
        <taxon>Metazoa</taxon>
        <taxon>Ecdysozoa</taxon>
        <taxon>Arthropoda</taxon>
        <taxon>Hexapoda</taxon>
        <taxon>Insecta</taxon>
        <taxon>Pterygota</taxon>
        <taxon>Neoptera</taxon>
        <taxon>Endopterygota</taxon>
        <taxon>Diptera</taxon>
        <taxon>Nematocera</taxon>
        <taxon>Culicoidea</taxon>
        <taxon>Culicidae</taxon>
        <taxon>Anophelinae</taxon>
        <taxon>Anopheles</taxon>
    </lineage>
</organism>
<dbReference type="AlphaFoldDB" id="Q5TQ79"/>